<dbReference type="InterPro" id="IPR013717">
    <property type="entry name" value="PIG-P"/>
</dbReference>
<evidence type="ECO:0000256" key="2">
    <source>
        <dbReference type="ARBA" id="ARBA00004687"/>
    </source>
</evidence>
<keyword evidence="6 7" id="KW-0472">Membrane</keyword>
<dbReference type="GO" id="GO:0005783">
    <property type="term" value="C:endoplasmic reticulum"/>
    <property type="evidence" value="ECO:0007669"/>
    <property type="project" value="TreeGrafter"/>
</dbReference>
<evidence type="ECO:0000256" key="1">
    <source>
        <dbReference type="ARBA" id="ARBA00004141"/>
    </source>
</evidence>
<dbReference type="EMBL" id="IACF01000465">
    <property type="protein sequence ID" value="LAB66239.1"/>
    <property type="molecule type" value="mRNA"/>
</dbReference>
<reference evidence="9" key="1">
    <citation type="journal article" date="2018" name="Biosci. Biotechnol. Biochem.">
        <title>Polysaccharide hydrolase of the hadal zone amphipods Hirondellea gigas.</title>
        <authorList>
            <person name="Kobayashi H."/>
            <person name="Nagahama T."/>
            <person name="Arai W."/>
            <person name="Sasagawa Y."/>
            <person name="Umeda M."/>
            <person name="Hayashi T."/>
            <person name="Nikaido I."/>
            <person name="Watanabe H."/>
            <person name="Oguri K."/>
            <person name="Kitazato H."/>
            <person name="Fujioka K."/>
            <person name="Kido Y."/>
            <person name="Takami H."/>
        </authorList>
    </citation>
    <scope>NUCLEOTIDE SEQUENCE</scope>
    <source>
        <tissue evidence="9">Whole body</tissue>
    </source>
</reference>
<feature type="transmembrane region" description="Helical" evidence="7">
    <location>
        <begin position="54"/>
        <end position="75"/>
    </location>
</feature>
<feature type="transmembrane region" description="Helical" evidence="7">
    <location>
        <begin position="18"/>
        <end position="42"/>
    </location>
</feature>
<comment type="subcellular location">
    <subcellularLocation>
        <location evidence="1">Membrane</location>
        <topology evidence="1">Multi-pass membrane protein</topology>
    </subcellularLocation>
</comment>
<protein>
    <submittedName>
        <fullName evidence="9">Phosphatidylinositol N-acetylglucosaminyltransferase subunit P-like</fullName>
    </submittedName>
</protein>
<evidence type="ECO:0000256" key="5">
    <source>
        <dbReference type="ARBA" id="ARBA00022989"/>
    </source>
</evidence>
<evidence type="ECO:0000256" key="3">
    <source>
        <dbReference type="ARBA" id="ARBA00022502"/>
    </source>
</evidence>
<dbReference type="GO" id="GO:0006506">
    <property type="term" value="P:GPI anchor biosynthetic process"/>
    <property type="evidence" value="ECO:0007669"/>
    <property type="project" value="UniProtKB-UniPathway"/>
</dbReference>
<evidence type="ECO:0000313" key="9">
    <source>
        <dbReference type="EMBL" id="LAB66239.1"/>
    </source>
</evidence>
<dbReference type="GO" id="GO:0016020">
    <property type="term" value="C:membrane"/>
    <property type="evidence" value="ECO:0007669"/>
    <property type="project" value="UniProtKB-SubCell"/>
</dbReference>
<evidence type="ECO:0000256" key="6">
    <source>
        <dbReference type="ARBA" id="ARBA00023136"/>
    </source>
</evidence>
<dbReference type="PIRSF" id="PIRSF008765">
    <property type="entry name" value="PIG-P_GPI19"/>
    <property type="match status" value="1"/>
</dbReference>
<dbReference type="AlphaFoldDB" id="A0A2P2HWT4"/>
<dbReference type="PANTHER" id="PTHR46346">
    <property type="entry name" value="PHOSPHATIDYLINOSITOL N-ACETYLGLUCOSAMINYLTRANSFERASE SUBUNIT P"/>
    <property type="match status" value="1"/>
</dbReference>
<keyword evidence="4 7" id="KW-0812">Transmembrane</keyword>
<dbReference type="Pfam" id="PF08510">
    <property type="entry name" value="PIG-P"/>
    <property type="match status" value="1"/>
</dbReference>
<keyword evidence="9" id="KW-0328">Glycosyltransferase</keyword>
<name>A0A2P2HWT4_9CRUS</name>
<dbReference type="UniPathway" id="UPA00196"/>
<accession>A0A2P2HWT4</accession>
<keyword evidence="3" id="KW-0337">GPI-anchor biosynthesis</keyword>
<comment type="pathway">
    <text evidence="2">Glycolipid biosynthesis; glycosylphosphatidylinositol-anchor biosynthesis.</text>
</comment>
<dbReference type="GO" id="GO:0017176">
    <property type="term" value="F:phosphatidylinositol N-acetylglucosaminyltransferase activity"/>
    <property type="evidence" value="ECO:0007669"/>
    <property type="project" value="InterPro"/>
</dbReference>
<dbReference type="InterPro" id="IPR016542">
    <property type="entry name" value="PIG-P_GPI19"/>
</dbReference>
<evidence type="ECO:0000259" key="8">
    <source>
        <dbReference type="Pfam" id="PF08510"/>
    </source>
</evidence>
<proteinExistence type="evidence at transcript level"/>
<keyword evidence="9" id="KW-0808">Transferase</keyword>
<feature type="domain" description="PIG-P" evidence="8">
    <location>
        <begin position="13"/>
        <end position="190"/>
    </location>
</feature>
<sequence>MAPNQTPAPTPGRSYYGFLLYILGWLGILCYLIWAVVPHCYLHQVGITYIPQRYWAVAIPSLLIGGVLFFITLVYPGINLMLTVPPHDMRNLEDDQTIRRESYSDQDFYLPKLMQNKKYMLYRHRKSCSKQSDKSEENIFKNNQSSIKSKQFKKPTVYNRMKESKQKQSNYASVPPVYDLQISEVCHVLYGGKSDFVYSHFR</sequence>
<organism evidence="9">
    <name type="scientific">Hirondellea gigas</name>
    <dbReference type="NCBI Taxonomy" id="1518452"/>
    <lineage>
        <taxon>Eukaryota</taxon>
        <taxon>Metazoa</taxon>
        <taxon>Ecdysozoa</taxon>
        <taxon>Arthropoda</taxon>
        <taxon>Crustacea</taxon>
        <taxon>Multicrustacea</taxon>
        <taxon>Malacostraca</taxon>
        <taxon>Eumalacostraca</taxon>
        <taxon>Peracarida</taxon>
        <taxon>Amphipoda</taxon>
        <taxon>Amphilochidea</taxon>
        <taxon>Lysianassida</taxon>
        <taxon>Lysianassidira</taxon>
        <taxon>Lysianassoidea</taxon>
        <taxon>Lysianassidae</taxon>
        <taxon>Hirondellea</taxon>
    </lineage>
</organism>
<evidence type="ECO:0000256" key="7">
    <source>
        <dbReference type="SAM" id="Phobius"/>
    </source>
</evidence>
<evidence type="ECO:0000256" key="4">
    <source>
        <dbReference type="ARBA" id="ARBA00022692"/>
    </source>
</evidence>
<keyword evidence="5 7" id="KW-1133">Transmembrane helix</keyword>
<dbReference type="InterPro" id="IPR052263">
    <property type="entry name" value="GPI_Anchor_Biosynth"/>
</dbReference>
<dbReference type="PANTHER" id="PTHR46346:SF1">
    <property type="entry name" value="PHOSPHATIDYLINOSITOL N-ACETYLGLUCOSAMINYLTRANSFERASE SUBUNIT P"/>
    <property type="match status" value="1"/>
</dbReference>